<dbReference type="EMBL" id="QYBA01000081">
    <property type="protein sequence ID" value="TKY92079.1"/>
    <property type="molecule type" value="Genomic_DNA"/>
</dbReference>
<dbReference type="Proteomes" id="UP000315423">
    <property type="component" value="Unassembled WGS sequence"/>
</dbReference>
<reference evidence="1" key="1">
    <citation type="submission" date="2018-09" db="EMBL/GenBank/DDBJ databases">
        <title>A genomic encyclopedia of anaerobic methanotrophic archaea.</title>
        <authorList>
            <person name="Skennerton C.T."/>
            <person name="Chadwick G.L."/>
            <person name="Laso-Perez R."/>
            <person name="Leu A.O."/>
            <person name="Speth D.R."/>
            <person name="Yu H."/>
            <person name="Morgan-Lang C."/>
            <person name="Hatzenpichler R."/>
            <person name="Goudeau D."/>
            <person name="Malmstrom R."/>
            <person name="Woyke T."/>
            <person name="Hallam S."/>
            <person name="Tyson G.W."/>
            <person name="Wegener G."/>
            <person name="Boetius A."/>
            <person name="Orphan V.J."/>
        </authorList>
    </citation>
    <scope>NUCLEOTIDE SEQUENCE</scope>
    <source>
        <strain evidence="1">CONS3730D10UFb2</strain>
    </source>
</reference>
<proteinExistence type="predicted"/>
<feature type="non-terminal residue" evidence="1">
    <location>
        <position position="147"/>
    </location>
</feature>
<sequence>MKRRIQLLVDSSRDSDAATAQAINMADRFDSALIATEIRNSRRFESYRKTEEARQLFQNRLHRISDMAQDHGVEISDMRSKAVIDQPKDILKISQKIDPNVVISSAMDGRSGGPGLSDRAAGLFKYSKYNLLLVKDPQHDAHEYKNI</sequence>
<evidence type="ECO:0000313" key="2">
    <source>
        <dbReference type="Proteomes" id="UP000315423"/>
    </source>
</evidence>
<name>A0AC61SCI8_9EURY</name>
<protein>
    <submittedName>
        <fullName evidence="1">Uncharacterized protein</fullName>
    </submittedName>
</protein>
<organism evidence="1 2">
    <name type="scientific">Candidatus Methanomarinus sp</name>
    <dbReference type="NCBI Taxonomy" id="3386244"/>
    <lineage>
        <taxon>Archaea</taxon>
        <taxon>Methanobacteriati</taxon>
        <taxon>Methanobacteriota</taxon>
        <taxon>Stenosarchaea group</taxon>
        <taxon>Methanomicrobia</taxon>
        <taxon>Methanosarcinales</taxon>
        <taxon>ANME-2 cluster</taxon>
        <taxon>Candidatus Methanocomedenaceae</taxon>
        <taxon>Candidatus Methanomarinus</taxon>
    </lineage>
</organism>
<evidence type="ECO:0000313" key="1">
    <source>
        <dbReference type="EMBL" id="TKY92079.1"/>
    </source>
</evidence>
<comment type="caution">
    <text evidence="1">The sequence shown here is derived from an EMBL/GenBank/DDBJ whole genome shotgun (WGS) entry which is preliminary data.</text>
</comment>
<gene>
    <name evidence="1" type="ORF">C5S46_02575</name>
</gene>
<accession>A0AC61SCI8</accession>